<evidence type="ECO:0000313" key="4">
    <source>
        <dbReference type="Proteomes" id="UP000318578"/>
    </source>
</evidence>
<dbReference type="GO" id="GO:0051301">
    <property type="term" value="P:cell division"/>
    <property type="evidence" value="ECO:0007669"/>
    <property type="project" value="UniProtKB-KW"/>
</dbReference>
<feature type="transmembrane region" description="Helical" evidence="2">
    <location>
        <begin position="153"/>
        <end position="181"/>
    </location>
</feature>
<keyword evidence="2" id="KW-0472">Membrane</keyword>
<evidence type="ECO:0000256" key="2">
    <source>
        <dbReference type="SAM" id="Phobius"/>
    </source>
</evidence>
<keyword evidence="4" id="KW-1185">Reference proteome</keyword>
<keyword evidence="3" id="KW-0131">Cell cycle</keyword>
<protein>
    <submittedName>
        <fullName evidence="3">Cell division protein FtsK</fullName>
    </submittedName>
</protein>
<evidence type="ECO:0000256" key="1">
    <source>
        <dbReference type="SAM" id="MobiDB-lite"/>
    </source>
</evidence>
<organism evidence="3 4">
    <name type="scientific">Amycolatopsis acidiphila</name>
    <dbReference type="NCBI Taxonomy" id="715473"/>
    <lineage>
        <taxon>Bacteria</taxon>
        <taxon>Bacillati</taxon>
        <taxon>Actinomycetota</taxon>
        <taxon>Actinomycetes</taxon>
        <taxon>Pseudonocardiales</taxon>
        <taxon>Pseudonocardiaceae</taxon>
        <taxon>Amycolatopsis</taxon>
    </lineage>
</organism>
<feature type="compositionally biased region" description="Basic and acidic residues" evidence="1">
    <location>
        <begin position="1"/>
        <end position="14"/>
    </location>
</feature>
<proteinExistence type="predicted"/>
<keyword evidence="3" id="KW-0132">Cell division</keyword>
<dbReference type="InterPro" id="IPR027417">
    <property type="entry name" value="P-loop_NTPase"/>
</dbReference>
<dbReference type="OrthoDB" id="3315716at2"/>
<accession>A0A558A141</accession>
<gene>
    <name evidence="3" type="ORF">FNH06_29560</name>
</gene>
<dbReference type="SUPFAM" id="SSF52540">
    <property type="entry name" value="P-loop containing nucleoside triphosphate hydrolases"/>
    <property type="match status" value="1"/>
</dbReference>
<dbReference type="EMBL" id="VJZA01000069">
    <property type="protein sequence ID" value="TVT17971.1"/>
    <property type="molecule type" value="Genomic_DNA"/>
</dbReference>
<keyword evidence="2" id="KW-0812">Transmembrane</keyword>
<sequence length="731" mass="78926">MTTDHHGTEQELARVHYLPSRSADATPATSDTEVLEGEIITDADYRAMQKAKALQRYALYRKDAVTVARGVKTVATHDLTKAAGKTLLATGLTTVQGFESWGKRTWDASTMGVYRRQIKAAEAIGDREALAEWMERKEAAAERRHKRLMDLPALAKGAAKVIMGSLAGCVVLTLLVGLFVQLSGSGEFVHVITGVLSAMRWVFTAIAVAWTPFLMALPGFVVLAAYREGRRRGTAPRWLATAAEADMDAAIDETTIARALEALRIPQIAAYLKQGLPLQYLTPARADGRGTHAVLRLPAGVTAEKIARRRADLATGLHRLAKEVWPTTGAEAGILDLWVADKGALAEGAGAYPLLTDGVVDVFKGAPFGKTLRGTPILAPLMERNTICGGMPGQGKSSAARVMMAGAALDPTAELRIWVPDANFDFEAFRPRCSRYAMGAEDEKIEEILHHLRELHAEVQARGELLIRFEVPAVTRELASKNVGLHPLFCLLEEAHVAIQHPVYGAEISKLLVDIVRLGRKRGIHLIVSTQAPTKDSMPRDVTRNCSNGVAFAVGDHVANDALLGQGAYAAGHRATELIPGTDKGTAVVKGFTGERSDIVQVYFLDVARENDQVTPIIERAMCAIEEHGQVPGADRAAPEIEAARDLLEDLDAVLGNDPVPAADVPALLAKYAPGWLPYKRLTGKALREQLAKQHGIKVPSTGNRWPVDPVTVREALAKQATVDLDADEQS</sequence>
<feature type="transmembrane region" description="Helical" evidence="2">
    <location>
        <begin position="201"/>
        <end position="226"/>
    </location>
</feature>
<evidence type="ECO:0000313" key="3">
    <source>
        <dbReference type="EMBL" id="TVT17971.1"/>
    </source>
</evidence>
<dbReference type="Gene3D" id="3.40.50.300">
    <property type="entry name" value="P-loop containing nucleotide triphosphate hydrolases"/>
    <property type="match status" value="1"/>
</dbReference>
<feature type="region of interest" description="Disordered" evidence="1">
    <location>
        <begin position="1"/>
        <end position="30"/>
    </location>
</feature>
<name>A0A558A141_9PSEU</name>
<dbReference type="AlphaFoldDB" id="A0A558A141"/>
<keyword evidence="2" id="KW-1133">Transmembrane helix</keyword>
<reference evidence="3 4" key="1">
    <citation type="submission" date="2019-07" db="EMBL/GenBank/DDBJ databases">
        <title>New species of Amycolatopsis and Streptomyces.</title>
        <authorList>
            <person name="Duangmal K."/>
            <person name="Teo W.F.A."/>
            <person name="Lipun K."/>
        </authorList>
    </citation>
    <scope>NUCLEOTIDE SEQUENCE [LARGE SCALE GENOMIC DNA]</scope>
    <source>
        <strain evidence="3 4">JCM 30562</strain>
    </source>
</reference>
<dbReference type="Proteomes" id="UP000318578">
    <property type="component" value="Unassembled WGS sequence"/>
</dbReference>
<comment type="caution">
    <text evidence="3">The sequence shown here is derived from an EMBL/GenBank/DDBJ whole genome shotgun (WGS) entry which is preliminary data.</text>
</comment>
<dbReference type="RefSeq" id="WP_144643221.1">
    <property type="nucleotide sequence ID" value="NZ_CP090063.1"/>
</dbReference>